<dbReference type="KEGG" id="amr:AM1_1402"/>
<dbReference type="STRING" id="329726.AM1_1402"/>
<proteinExistence type="predicted"/>
<gene>
    <name evidence="1" type="ordered locus">AM1_1402</name>
</gene>
<reference evidence="1 2" key="1">
    <citation type="journal article" date="2008" name="Proc. Natl. Acad. Sci. U.S.A.">
        <title>Niche adaptation and genome expansion in the chlorophyll d-producing cyanobacterium Acaryochloris marina.</title>
        <authorList>
            <person name="Swingley W.D."/>
            <person name="Chen M."/>
            <person name="Cheung P.C."/>
            <person name="Conrad A.L."/>
            <person name="Dejesa L.C."/>
            <person name="Hao J."/>
            <person name="Honchak B.M."/>
            <person name="Karbach L.E."/>
            <person name="Kurdoglu A."/>
            <person name="Lahiri S."/>
            <person name="Mastrian S.D."/>
            <person name="Miyashita H."/>
            <person name="Page L."/>
            <person name="Ramakrishna P."/>
            <person name="Satoh S."/>
            <person name="Sattley W.M."/>
            <person name="Shimada Y."/>
            <person name="Taylor H.L."/>
            <person name="Tomo T."/>
            <person name="Tsuchiya T."/>
            <person name="Wang Z.T."/>
            <person name="Raymond J."/>
            <person name="Mimuro M."/>
            <person name="Blankenship R.E."/>
            <person name="Touchman J.W."/>
        </authorList>
    </citation>
    <scope>NUCLEOTIDE SEQUENCE [LARGE SCALE GENOMIC DNA]</scope>
    <source>
        <strain evidence="2">MBIC 11017</strain>
    </source>
</reference>
<accession>B0C6L2</accession>
<keyword evidence="2" id="KW-1185">Reference proteome</keyword>
<protein>
    <submittedName>
        <fullName evidence="1">Uncharacterized protein</fullName>
    </submittedName>
</protein>
<evidence type="ECO:0000313" key="2">
    <source>
        <dbReference type="Proteomes" id="UP000000268"/>
    </source>
</evidence>
<sequence length="37" mass="4262">MLMTWLESESRYLQDSLISGFNSNIPTVVAKTKIYQP</sequence>
<evidence type="ECO:0000313" key="1">
    <source>
        <dbReference type="EMBL" id="ABW26433.1"/>
    </source>
</evidence>
<dbReference type="HOGENOM" id="CLU_3338722_0_0_3"/>
<name>B0C6L2_ACAM1</name>
<organism evidence="1 2">
    <name type="scientific">Acaryochloris marina (strain MBIC 11017)</name>
    <dbReference type="NCBI Taxonomy" id="329726"/>
    <lineage>
        <taxon>Bacteria</taxon>
        <taxon>Bacillati</taxon>
        <taxon>Cyanobacteriota</taxon>
        <taxon>Cyanophyceae</taxon>
        <taxon>Acaryochloridales</taxon>
        <taxon>Acaryochloridaceae</taxon>
        <taxon>Acaryochloris</taxon>
    </lineage>
</organism>
<dbReference type="AlphaFoldDB" id="B0C6L2"/>
<dbReference type="EMBL" id="CP000828">
    <property type="protein sequence ID" value="ABW26433.1"/>
    <property type="molecule type" value="Genomic_DNA"/>
</dbReference>
<dbReference type="Proteomes" id="UP000000268">
    <property type="component" value="Chromosome"/>
</dbReference>